<dbReference type="GO" id="GO:0001517">
    <property type="term" value="F:N-acetylglucosamine 6-O-sulfotransferase activity"/>
    <property type="evidence" value="ECO:0007669"/>
    <property type="project" value="TreeGrafter"/>
</dbReference>
<name>A0A8J2KEG4_9HEXA</name>
<reference evidence="3" key="1">
    <citation type="submission" date="2021-06" db="EMBL/GenBank/DDBJ databases">
        <authorList>
            <person name="Hodson N. C."/>
            <person name="Mongue J. A."/>
            <person name="Jaron S. K."/>
        </authorList>
    </citation>
    <scope>NUCLEOTIDE SEQUENCE</scope>
</reference>
<keyword evidence="2" id="KW-1133">Transmembrane helix</keyword>
<dbReference type="EMBL" id="CAJVCH010275160">
    <property type="protein sequence ID" value="CAG7734713.1"/>
    <property type="molecule type" value="Genomic_DNA"/>
</dbReference>
<keyword evidence="2" id="KW-0472">Membrane</keyword>
<keyword evidence="2" id="KW-0812">Transmembrane</keyword>
<dbReference type="GO" id="GO:0006790">
    <property type="term" value="P:sulfur compound metabolic process"/>
    <property type="evidence" value="ECO:0007669"/>
    <property type="project" value="TreeGrafter"/>
</dbReference>
<proteinExistence type="predicted"/>
<dbReference type="Pfam" id="PF13469">
    <property type="entry name" value="Sulfotransfer_3"/>
    <property type="match status" value="2"/>
</dbReference>
<feature type="region of interest" description="Disordered" evidence="1">
    <location>
        <begin position="1"/>
        <end position="41"/>
    </location>
</feature>
<dbReference type="PANTHER" id="PTHR10704:SF44">
    <property type="entry name" value="LD35051P-RELATED"/>
    <property type="match status" value="1"/>
</dbReference>
<evidence type="ECO:0008006" key="5">
    <source>
        <dbReference type="Google" id="ProtNLM"/>
    </source>
</evidence>
<dbReference type="GO" id="GO:0006044">
    <property type="term" value="P:N-acetylglucosamine metabolic process"/>
    <property type="evidence" value="ECO:0007669"/>
    <property type="project" value="TreeGrafter"/>
</dbReference>
<dbReference type="OrthoDB" id="6138663at2759"/>
<keyword evidence="4" id="KW-1185">Reference proteome</keyword>
<dbReference type="InterPro" id="IPR051135">
    <property type="entry name" value="Gal/GlcNAc/GalNAc_ST"/>
</dbReference>
<evidence type="ECO:0000256" key="1">
    <source>
        <dbReference type="SAM" id="MobiDB-lite"/>
    </source>
</evidence>
<feature type="transmembrane region" description="Helical" evidence="2">
    <location>
        <begin position="556"/>
        <end position="577"/>
    </location>
</feature>
<dbReference type="PANTHER" id="PTHR10704">
    <property type="entry name" value="CARBOHYDRATE SULFOTRANSFERASE"/>
    <property type="match status" value="1"/>
</dbReference>
<protein>
    <recommendedName>
        <fullName evidence="5">Sulfotransferase</fullName>
    </recommendedName>
</protein>
<evidence type="ECO:0000313" key="3">
    <source>
        <dbReference type="EMBL" id="CAG7734713.1"/>
    </source>
</evidence>
<accession>A0A8J2KEG4</accession>
<feature type="transmembrane region" description="Helical" evidence="2">
    <location>
        <begin position="209"/>
        <end position="230"/>
    </location>
</feature>
<comment type="caution">
    <text evidence="3">The sequence shown here is derived from an EMBL/GenBank/DDBJ whole genome shotgun (WGS) entry which is preliminary data.</text>
</comment>
<evidence type="ECO:0000313" key="4">
    <source>
        <dbReference type="Proteomes" id="UP000708208"/>
    </source>
</evidence>
<dbReference type="AlphaFoldDB" id="A0A8J2KEG4"/>
<organism evidence="3 4">
    <name type="scientific">Allacma fusca</name>
    <dbReference type="NCBI Taxonomy" id="39272"/>
    <lineage>
        <taxon>Eukaryota</taxon>
        <taxon>Metazoa</taxon>
        <taxon>Ecdysozoa</taxon>
        <taxon>Arthropoda</taxon>
        <taxon>Hexapoda</taxon>
        <taxon>Collembola</taxon>
        <taxon>Symphypleona</taxon>
        <taxon>Sminthuridae</taxon>
        <taxon>Allacma</taxon>
    </lineage>
</organism>
<gene>
    <name evidence="3" type="ORF">AFUS01_LOCUS23089</name>
</gene>
<evidence type="ECO:0000256" key="2">
    <source>
        <dbReference type="SAM" id="Phobius"/>
    </source>
</evidence>
<dbReference type="Proteomes" id="UP000708208">
    <property type="component" value="Unassembled WGS sequence"/>
</dbReference>
<sequence>MPTKSSKFGYYPKGQPGDVRSQSLDTEGCRPKTSDIPGFGEHNYKELHQCKEEEKDPGLSPEAQKQNWKTSSRKLYKQHFGSHRSEFAVKLDGSVMLVNGFSGKCGIYYLKERFVVENLVVEHHERFSDKVIVVSAMTGRDALPLIKVPHNAKINTAYYMDNVRKHIHEDGGAKLYGEDGSKDFLCRDSAISHITREISDRMNFIWSRLLRILLGALLVSLAIFFLNIIATNEKVQNCKDAEPGYTNISWSSLLSNYSRGSDQQVLHTNKSDTSGYRNSKIVKTPDFTGEHYAGYHGTHICLILSYQWKTKPGSSLEVKPNHGNFSLSVKRAILEIQQFSKKYQITKLAQEGHAVKYVFILATWRSGSSFLGEALSSHPAMFYHFEPLMYLNMEEVSSSGTPHFEDAFETLGNLSHCEYSKAKKYMNYLQHSWNVLTRNFKIRWQCMELKEKCFDFVFLNTSCKIFPVQVFKLTRIRGHAAEELLKRFSNSKIIYLVRDPRAIYSSRMTVGWCPAETPCRNISRLCNDLDEDLAEIRTLQAKQAQNVEISERMNFIWSRLLRILLWALLVSLVIFFLNSDTTNKKVRLSVPEAISQVREFSKKHQVETLVPKRNAIRQVFVLATFRSGSSFFGEALSSHPAIFYHYEPLMHLLTKRQVHRVGEDLQTAFQTLGNLSQCEYSKIFNYTNCLRECRNVVHHNAKIHSQCMQLREKCFDYDFLKTTCSLFPVQLFKLTRIRGKAAEELLIRFKNSKIIYLIRDPRAIYSSRLQVKWCPTNSSCGNISCLCEDLEEDCAEIRSLQAKQIKNVLLVRYEHLALSPETILKQVYKFLGLGWHDNVQKYLNKHIHINTDDPMSTFKDSVKHTYQWKNFLDNETVQEIQRKCKQFMINYRYKFINKYQ</sequence>